<sequence length="73" mass="8447">MSRFILVAAMAKNRVIGKNNSLPWDIPEEMKDFRQFTVGKTILMGRKTFAGLERILPKRRNIMLTRDPSNVQV</sequence>
<protein>
    <recommendedName>
        <fullName evidence="3">dihydrofolate reductase</fullName>
        <ecNumber evidence="3">1.5.1.3</ecNumber>
    </recommendedName>
</protein>
<evidence type="ECO:0000256" key="6">
    <source>
        <dbReference type="ARBA" id="ARBA00023002"/>
    </source>
</evidence>
<dbReference type="PANTHER" id="PTHR48069">
    <property type="entry name" value="DIHYDROFOLATE REDUCTASE"/>
    <property type="match status" value="1"/>
</dbReference>
<dbReference type="EMBL" id="SSDS01000093">
    <property type="protein sequence ID" value="TXG75931.1"/>
    <property type="molecule type" value="Genomic_DNA"/>
</dbReference>
<keyword evidence="4" id="KW-0554">One-carbon metabolism</keyword>
<reference evidence="9 10" key="1">
    <citation type="submission" date="2018-09" db="EMBL/GenBank/DDBJ databases">
        <title>Metagenome Assembled Genomes from an Advanced Water Purification Facility.</title>
        <authorList>
            <person name="Stamps B.W."/>
            <person name="Spear J.R."/>
        </authorList>
    </citation>
    <scope>NUCLEOTIDE SEQUENCE [LARGE SCALE GENOMIC DNA]</scope>
    <source>
        <strain evidence="9">Bin_63_2</strain>
    </source>
</reference>
<evidence type="ECO:0000256" key="2">
    <source>
        <dbReference type="ARBA" id="ARBA00009539"/>
    </source>
</evidence>
<comment type="caution">
    <text evidence="9">The sequence shown here is derived from an EMBL/GenBank/DDBJ whole genome shotgun (WGS) entry which is preliminary data.</text>
</comment>
<dbReference type="PROSITE" id="PS00075">
    <property type="entry name" value="DHFR_1"/>
    <property type="match status" value="1"/>
</dbReference>
<dbReference type="UniPathway" id="UPA00077">
    <property type="reaction ID" value="UER00158"/>
</dbReference>
<evidence type="ECO:0000256" key="7">
    <source>
        <dbReference type="RuleBase" id="RU004474"/>
    </source>
</evidence>
<dbReference type="CDD" id="cd00209">
    <property type="entry name" value="DHFR"/>
    <property type="match status" value="1"/>
</dbReference>
<dbReference type="Gene3D" id="3.40.430.10">
    <property type="entry name" value="Dihydrofolate Reductase, subunit A"/>
    <property type="match status" value="1"/>
</dbReference>
<dbReference type="GO" id="GO:0005829">
    <property type="term" value="C:cytosol"/>
    <property type="evidence" value="ECO:0007669"/>
    <property type="project" value="TreeGrafter"/>
</dbReference>
<evidence type="ECO:0000256" key="4">
    <source>
        <dbReference type="ARBA" id="ARBA00022563"/>
    </source>
</evidence>
<gene>
    <name evidence="9" type="ORF">E6Q11_05940</name>
</gene>
<dbReference type="GO" id="GO:0046655">
    <property type="term" value="P:folic acid metabolic process"/>
    <property type="evidence" value="ECO:0007669"/>
    <property type="project" value="TreeGrafter"/>
</dbReference>
<evidence type="ECO:0000313" key="9">
    <source>
        <dbReference type="EMBL" id="TXG75931.1"/>
    </source>
</evidence>
<dbReference type="EC" id="1.5.1.3" evidence="3"/>
<dbReference type="Proteomes" id="UP000321026">
    <property type="component" value="Unassembled WGS sequence"/>
</dbReference>
<accession>A0A5C7J328</accession>
<dbReference type="Pfam" id="PF00186">
    <property type="entry name" value="DHFR_1"/>
    <property type="match status" value="1"/>
</dbReference>
<evidence type="ECO:0000259" key="8">
    <source>
        <dbReference type="PROSITE" id="PS51330"/>
    </source>
</evidence>
<dbReference type="SUPFAM" id="SSF53597">
    <property type="entry name" value="Dihydrofolate reductase-like"/>
    <property type="match status" value="1"/>
</dbReference>
<dbReference type="PRINTS" id="PR00070">
    <property type="entry name" value="DHFR"/>
</dbReference>
<name>A0A5C7J328_9BACT</name>
<dbReference type="PROSITE" id="PS51330">
    <property type="entry name" value="DHFR_2"/>
    <property type="match status" value="1"/>
</dbReference>
<dbReference type="AlphaFoldDB" id="A0A5C7J328"/>
<dbReference type="InterPro" id="IPR012259">
    <property type="entry name" value="DHFR"/>
</dbReference>
<dbReference type="GO" id="GO:0050661">
    <property type="term" value="F:NADP binding"/>
    <property type="evidence" value="ECO:0007669"/>
    <property type="project" value="InterPro"/>
</dbReference>
<comment type="similarity">
    <text evidence="2 7">Belongs to the dihydrofolate reductase family.</text>
</comment>
<dbReference type="GO" id="GO:0046452">
    <property type="term" value="P:dihydrofolate metabolic process"/>
    <property type="evidence" value="ECO:0007669"/>
    <property type="project" value="TreeGrafter"/>
</dbReference>
<feature type="domain" description="DHFR" evidence="8">
    <location>
        <begin position="3"/>
        <end position="73"/>
    </location>
</feature>
<dbReference type="InterPro" id="IPR024072">
    <property type="entry name" value="DHFR-like_dom_sf"/>
</dbReference>
<organism evidence="9 10">
    <name type="scientific">Candidatus Dojkabacteria bacterium</name>
    <dbReference type="NCBI Taxonomy" id="2099670"/>
    <lineage>
        <taxon>Bacteria</taxon>
        <taxon>Candidatus Dojkabacteria</taxon>
    </lineage>
</organism>
<dbReference type="InterPro" id="IPR017925">
    <property type="entry name" value="DHFR_CS"/>
</dbReference>
<evidence type="ECO:0000256" key="5">
    <source>
        <dbReference type="ARBA" id="ARBA00022857"/>
    </source>
</evidence>
<dbReference type="GO" id="GO:0004146">
    <property type="term" value="F:dihydrofolate reductase activity"/>
    <property type="evidence" value="ECO:0007669"/>
    <property type="project" value="UniProtKB-EC"/>
</dbReference>
<dbReference type="GO" id="GO:0006730">
    <property type="term" value="P:one-carbon metabolic process"/>
    <property type="evidence" value="ECO:0007669"/>
    <property type="project" value="UniProtKB-KW"/>
</dbReference>
<dbReference type="GO" id="GO:0046654">
    <property type="term" value="P:tetrahydrofolate biosynthetic process"/>
    <property type="evidence" value="ECO:0007669"/>
    <property type="project" value="UniProtKB-UniPathway"/>
</dbReference>
<comment type="pathway">
    <text evidence="1">Cofactor biosynthesis; tetrahydrofolate biosynthesis; 5,6,7,8-tetrahydrofolate from 7,8-dihydrofolate: step 1/1.</text>
</comment>
<keyword evidence="6" id="KW-0560">Oxidoreductase</keyword>
<dbReference type="PANTHER" id="PTHR48069:SF3">
    <property type="entry name" value="DIHYDROFOLATE REDUCTASE"/>
    <property type="match status" value="1"/>
</dbReference>
<evidence type="ECO:0000256" key="3">
    <source>
        <dbReference type="ARBA" id="ARBA00012856"/>
    </source>
</evidence>
<evidence type="ECO:0000313" key="10">
    <source>
        <dbReference type="Proteomes" id="UP000321026"/>
    </source>
</evidence>
<evidence type="ECO:0000256" key="1">
    <source>
        <dbReference type="ARBA" id="ARBA00004903"/>
    </source>
</evidence>
<dbReference type="InterPro" id="IPR001796">
    <property type="entry name" value="DHFR_dom"/>
</dbReference>
<proteinExistence type="inferred from homology"/>
<keyword evidence="5" id="KW-0521">NADP</keyword>